<organism evidence="2 3">
    <name type="scientific">Pseudomonas azerbaijanorientalis</name>
    <dbReference type="NCBI Taxonomy" id="2842350"/>
    <lineage>
        <taxon>Bacteria</taxon>
        <taxon>Pseudomonadati</taxon>
        <taxon>Pseudomonadota</taxon>
        <taxon>Gammaproteobacteria</taxon>
        <taxon>Pseudomonadales</taxon>
        <taxon>Pseudomonadaceae</taxon>
        <taxon>Pseudomonas</taxon>
    </lineage>
</organism>
<reference evidence="2 3" key="1">
    <citation type="submission" date="2024-12" db="EMBL/GenBank/DDBJ databases">
        <title>Pseudomonas species isolated from Lotus nodules promote plant growth.</title>
        <authorList>
            <person name="Yu Y.-H."/>
            <person name="Kurtenbach J."/>
            <person name="Crosbie D."/>
            <person name="Brachmann A."/>
            <person name="Marin M."/>
        </authorList>
    </citation>
    <scope>NUCLEOTIDE SEQUENCE [LARGE SCALE GENOMIC DNA]</scope>
    <source>
        <strain evidence="2 3">PLb11B</strain>
    </source>
</reference>
<gene>
    <name evidence="2" type="ORF">ACJ8NA_30000</name>
</gene>
<sequence length="75" mass="8341">RYAYEGSATPRRQFLFSAISPPSCENGSRRQSGNTAAADHSNAITFRMKSNREMSIPWSLQAPMAWANPKYITGC</sequence>
<dbReference type="Proteomes" id="UP001628646">
    <property type="component" value="Unassembled WGS sequence"/>
</dbReference>
<dbReference type="EMBL" id="JBJNUY010000062">
    <property type="protein sequence ID" value="MFL9002853.1"/>
    <property type="molecule type" value="Genomic_DNA"/>
</dbReference>
<feature type="region of interest" description="Disordered" evidence="1">
    <location>
        <begin position="19"/>
        <end position="43"/>
    </location>
</feature>
<feature type="compositionally biased region" description="Polar residues" evidence="1">
    <location>
        <begin position="23"/>
        <end position="35"/>
    </location>
</feature>
<evidence type="ECO:0000313" key="3">
    <source>
        <dbReference type="Proteomes" id="UP001628646"/>
    </source>
</evidence>
<dbReference type="RefSeq" id="WP_407803047.1">
    <property type="nucleotide sequence ID" value="NZ_JBJNUY010000062.1"/>
</dbReference>
<keyword evidence="3" id="KW-1185">Reference proteome</keyword>
<proteinExistence type="predicted"/>
<name>A0ABW8WD60_9PSED</name>
<comment type="caution">
    <text evidence="2">The sequence shown here is derived from an EMBL/GenBank/DDBJ whole genome shotgun (WGS) entry which is preliminary data.</text>
</comment>
<accession>A0ABW8WD60</accession>
<evidence type="ECO:0000313" key="2">
    <source>
        <dbReference type="EMBL" id="MFL9002853.1"/>
    </source>
</evidence>
<protein>
    <submittedName>
        <fullName evidence="2">Uncharacterized protein</fullName>
    </submittedName>
</protein>
<evidence type="ECO:0000256" key="1">
    <source>
        <dbReference type="SAM" id="MobiDB-lite"/>
    </source>
</evidence>
<feature type="non-terminal residue" evidence="2">
    <location>
        <position position="1"/>
    </location>
</feature>